<proteinExistence type="predicted"/>
<dbReference type="GeneID" id="10529156"/>
<keyword evidence="3" id="KW-1185">Reference proteome</keyword>
<evidence type="ECO:0000313" key="2">
    <source>
        <dbReference type="EMBL" id="EFP91326.1"/>
    </source>
</evidence>
<sequence length="208" mass="22305">MGNPPGFIFFTSTASCPTSGLSQLQIPLSALSSDSRHADCGEYAVSSGKPARCKPRVGRFSHRGPDEEPALGATPTADGHVGPALEVGPTAAPDTSRSEPLQEIWAGLGGSDQSIIDLEGARDGFEDIHQENQINQTHRILISDLVCQLTLEYIAAILKEPFDQLDHLRPEGKLHRKLKAADVLLSSTGEMSPEVIKQSGYDSQADIY</sequence>
<dbReference type="HOGENOM" id="CLU_1321469_0_0_1"/>
<protein>
    <submittedName>
        <fullName evidence="2">Uncharacterized protein</fullName>
    </submittedName>
</protein>
<dbReference type="STRING" id="418459.E3L451"/>
<dbReference type="KEGG" id="pgr:PGTG_16980"/>
<dbReference type="VEuPathDB" id="FungiDB:PGTG_16980"/>
<dbReference type="EMBL" id="DS178345">
    <property type="protein sequence ID" value="EFP91326.1"/>
    <property type="molecule type" value="Genomic_DNA"/>
</dbReference>
<gene>
    <name evidence="2" type="ORF">PGTG_16980</name>
</gene>
<organism evidence="2 3">
    <name type="scientific">Puccinia graminis f. sp. tritici (strain CRL 75-36-700-3 / race SCCL)</name>
    <name type="common">Black stem rust fungus</name>
    <dbReference type="NCBI Taxonomy" id="418459"/>
    <lineage>
        <taxon>Eukaryota</taxon>
        <taxon>Fungi</taxon>
        <taxon>Dikarya</taxon>
        <taxon>Basidiomycota</taxon>
        <taxon>Pucciniomycotina</taxon>
        <taxon>Pucciniomycetes</taxon>
        <taxon>Pucciniales</taxon>
        <taxon>Pucciniaceae</taxon>
        <taxon>Puccinia</taxon>
    </lineage>
</organism>
<accession>E3L451</accession>
<evidence type="ECO:0000256" key="1">
    <source>
        <dbReference type="SAM" id="MobiDB-lite"/>
    </source>
</evidence>
<name>E3L451_PUCGT</name>
<dbReference type="RefSeq" id="XP_003335745.1">
    <property type="nucleotide sequence ID" value="XM_003335697.1"/>
</dbReference>
<dbReference type="InterPro" id="IPR011009">
    <property type="entry name" value="Kinase-like_dom_sf"/>
</dbReference>
<dbReference type="Proteomes" id="UP000008783">
    <property type="component" value="Unassembled WGS sequence"/>
</dbReference>
<dbReference type="Gene3D" id="1.10.510.10">
    <property type="entry name" value="Transferase(Phosphotransferase) domain 1"/>
    <property type="match status" value="1"/>
</dbReference>
<reference evidence="3" key="2">
    <citation type="journal article" date="2011" name="Proc. Natl. Acad. Sci. U.S.A.">
        <title>Obligate biotrophy features unraveled by the genomic analysis of rust fungi.</title>
        <authorList>
            <person name="Duplessis S."/>
            <person name="Cuomo C.A."/>
            <person name="Lin Y.-C."/>
            <person name="Aerts A."/>
            <person name="Tisserant E."/>
            <person name="Veneault-Fourrey C."/>
            <person name="Joly D.L."/>
            <person name="Hacquard S."/>
            <person name="Amselem J."/>
            <person name="Cantarel B.L."/>
            <person name="Chiu R."/>
            <person name="Coutinho P.M."/>
            <person name="Feau N."/>
            <person name="Field M."/>
            <person name="Frey P."/>
            <person name="Gelhaye E."/>
            <person name="Goldberg J."/>
            <person name="Grabherr M.G."/>
            <person name="Kodira C.D."/>
            <person name="Kohler A."/>
            <person name="Kuees U."/>
            <person name="Lindquist E.A."/>
            <person name="Lucas S.M."/>
            <person name="Mago R."/>
            <person name="Mauceli E."/>
            <person name="Morin E."/>
            <person name="Murat C."/>
            <person name="Pangilinan J.L."/>
            <person name="Park R."/>
            <person name="Pearson M."/>
            <person name="Quesneville H."/>
            <person name="Rouhier N."/>
            <person name="Sakthikumar S."/>
            <person name="Salamov A.A."/>
            <person name="Schmutz J."/>
            <person name="Selles B."/>
            <person name="Shapiro H."/>
            <person name="Tanguay P."/>
            <person name="Tuskan G.A."/>
            <person name="Henrissat B."/>
            <person name="Van de Peer Y."/>
            <person name="Rouze P."/>
            <person name="Ellis J.G."/>
            <person name="Dodds P.N."/>
            <person name="Schein J.E."/>
            <person name="Zhong S."/>
            <person name="Hamelin R.C."/>
            <person name="Grigoriev I.V."/>
            <person name="Szabo L.J."/>
            <person name="Martin F."/>
        </authorList>
    </citation>
    <scope>NUCLEOTIDE SEQUENCE [LARGE SCALE GENOMIC DNA]</scope>
    <source>
        <strain evidence="3">CRL 75-36-700-3 / race SCCL</strain>
    </source>
</reference>
<evidence type="ECO:0000313" key="3">
    <source>
        <dbReference type="Proteomes" id="UP000008783"/>
    </source>
</evidence>
<dbReference type="OrthoDB" id="248923at2759"/>
<reference key="1">
    <citation type="submission" date="2007-01" db="EMBL/GenBank/DDBJ databases">
        <title>The Genome Sequence of Puccinia graminis f. sp. tritici Strain CRL 75-36-700-3.</title>
        <authorList>
            <consortium name="The Broad Institute Genome Sequencing Platform"/>
            <person name="Birren B."/>
            <person name="Lander E."/>
            <person name="Galagan J."/>
            <person name="Nusbaum C."/>
            <person name="Devon K."/>
            <person name="Cuomo C."/>
            <person name="Jaffe D."/>
            <person name="Butler J."/>
            <person name="Alvarez P."/>
            <person name="Gnerre S."/>
            <person name="Grabherr M."/>
            <person name="Mauceli E."/>
            <person name="Brockman W."/>
            <person name="Young S."/>
            <person name="LaButti K."/>
            <person name="Sykes S."/>
            <person name="DeCaprio D."/>
            <person name="Crawford M."/>
            <person name="Koehrsen M."/>
            <person name="Engels R."/>
            <person name="Montgomery P."/>
            <person name="Pearson M."/>
            <person name="Howarth C."/>
            <person name="Larson L."/>
            <person name="White J."/>
            <person name="Zeng Q."/>
            <person name="Kodira C."/>
            <person name="Yandava C."/>
            <person name="Alvarado L."/>
            <person name="O'Leary S."/>
            <person name="Szabo L."/>
            <person name="Dean R."/>
            <person name="Schein J."/>
        </authorList>
    </citation>
    <scope>NUCLEOTIDE SEQUENCE</scope>
    <source>
        <strain>CRL 75-36-700-3</strain>
    </source>
</reference>
<feature type="region of interest" description="Disordered" evidence="1">
    <location>
        <begin position="54"/>
        <end position="97"/>
    </location>
</feature>
<dbReference type="SUPFAM" id="SSF56112">
    <property type="entry name" value="Protein kinase-like (PK-like)"/>
    <property type="match status" value="1"/>
</dbReference>
<dbReference type="AlphaFoldDB" id="E3L451"/>
<dbReference type="InParanoid" id="E3L451"/>